<sequence length="66" mass="7962">MECEDLIFRFGISYSALKNHVVEEYWRSKVKEEELNQGIYYIWCFRPETVNYGIGKYKSVSHDAYQ</sequence>
<keyword evidence="2" id="KW-1185">Reference proteome</keyword>
<reference evidence="1 2" key="1">
    <citation type="submission" date="2017-02" db="EMBL/GenBank/DDBJ databases">
        <authorList>
            <person name="Peterson S.W."/>
        </authorList>
    </citation>
    <scope>NUCLEOTIDE SEQUENCE [LARGE SCALE GENOMIC DNA]</scope>
    <source>
        <strain evidence="1 2">DSM 22899</strain>
    </source>
</reference>
<dbReference type="EMBL" id="FUYS01000005">
    <property type="protein sequence ID" value="SKB62328.1"/>
    <property type="molecule type" value="Genomic_DNA"/>
</dbReference>
<evidence type="ECO:0000313" key="2">
    <source>
        <dbReference type="Proteomes" id="UP000190541"/>
    </source>
</evidence>
<gene>
    <name evidence="1" type="ORF">SAMN05660226_02290</name>
</gene>
<dbReference type="AlphaFoldDB" id="A0A1T5CS48"/>
<evidence type="ECO:0000313" key="1">
    <source>
        <dbReference type="EMBL" id="SKB62328.1"/>
    </source>
</evidence>
<dbReference type="Proteomes" id="UP000190541">
    <property type="component" value="Unassembled WGS sequence"/>
</dbReference>
<dbReference type="STRING" id="623280.SAMN05660226_02290"/>
<accession>A0A1T5CS48</accession>
<name>A0A1T5CS48_9SPHI</name>
<organism evidence="1 2">
    <name type="scientific">Parapedobacter luteus</name>
    <dbReference type="NCBI Taxonomy" id="623280"/>
    <lineage>
        <taxon>Bacteria</taxon>
        <taxon>Pseudomonadati</taxon>
        <taxon>Bacteroidota</taxon>
        <taxon>Sphingobacteriia</taxon>
        <taxon>Sphingobacteriales</taxon>
        <taxon>Sphingobacteriaceae</taxon>
        <taxon>Parapedobacter</taxon>
    </lineage>
</organism>
<protein>
    <submittedName>
        <fullName evidence="1">Uncharacterized protein</fullName>
    </submittedName>
</protein>
<proteinExistence type="predicted"/>